<accession>A0A9D1PNJ7</accession>
<dbReference type="AlphaFoldDB" id="A0A9D1PNJ7"/>
<feature type="transmembrane region" description="Helical" evidence="2">
    <location>
        <begin position="32"/>
        <end position="54"/>
    </location>
</feature>
<protein>
    <submittedName>
        <fullName evidence="3">Uncharacterized protein</fullName>
    </submittedName>
</protein>
<keyword evidence="2" id="KW-0472">Membrane</keyword>
<dbReference type="Proteomes" id="UP000823937">
    <property type="component" value="Unassembled WGS sequence"/>
</dbReference>
<evidence type="ECO:0000256" key="1">
    <source>
        <dbReference type="SAM" id="MobiDB-lite"/>
    </source>
</evidence>
<dbReference type="EMBL" id="DXHX01000123">
    <property type="protein sequence ID" value="HIV75020.1"/>
    <property type="molecule type" value="Genomic_DNA"/>
</dbReference>
<organism evidence="3 4">
    <name type="scientific">Candidatus Pseudogracilibacillus intestinigallinarum</name>
    <dbReference type="NCBI Taxonomy" id="2838742"/>
    <lineage>
        <taxon>Bacteria</taxon>
        <taxon>Bacillati</taxon>
        <taxon>Bacillota</taxon>
        <taxon>Bacilli</taxon>
        <taxon>Bacillales</taxon>
        <taxon>Bacillaceae</taxon>
        <taxon>Pseudogracilibacillus</taxon>
    </lineage>
</organism>
<evidence type="ECO:0000313" key="3">
    <source>
        <dbReference type="EMBL" id="HIV75020.1"/>
    </source>
</evidence>
<reference evidence="3" key="1">
    <citation type="journal article" date="2021" name="PeerJ">
        <title>Extensive microbial diversity within the chicken gut microbiome revealed by metagenomics and culture.</title>
        <authorList>
            <person name="Gilroy R."/>
            <person name="Ravi A."/>
            <person name="Getino M."/>
            <person name="Pursley I."/>
            <person name="Horton D.L."/>
            <person name="Alikhan N.F."/>
            <person name="Baker D."/>
            <person name="Gharbi K."/>
            <person name="Hall N."/>
            <person name="Watson M."/>
            <person name="Adriaenssens E.M."/>
            <person name="Foster-Nyarko E."/>
            <person name="Jarju S."/>
            <person name="Secka A."/>
            <person name="Antonio M."/>
            <person name="Oren A."/>
            <person name="Chaudhuri R.R."/>
            <person name="La Ragione R."/>
            <person name="Hildebrand F."/>
            <person name="Pallen M.J."/>
        </authorList>
    </citation>
    <scope>NUCLEOTIDE SEQUENCE</scope>
    <source>
        <strain evidence="3">CHK169-2315</strain>
    </source>
</reference>
<reference evidence="3" key="2">
    <citation type="submission" date="2021-04" db="EMBL/GenBank/DDBJ databases">
        <authorList>
            <person name="Gilroy R."/>
        </authorList>
    </citation>
    <scope>NUCLEOTIDE SEQUENCE</scope>
    <source>
        <strain evidence="3">CHK169-2315</strain>
    </source>
</reference>
<feature type="compositionally biased region" description="Basic and acidic residues" evidence="1">
    <location>
        <begin position="121"/>
        <end position="136"/>
    </location>
</feature>
<evidence type="ECO:0000313" key="4">
    <source>
        <dbReference type="Proteomes" id="UP000823937"/>
    </source>
</evidence>
<feature type="compositionally biased region" description="Basic residues" evidence="1">
    <location>
        <begin position="104"/>
        <end position="114"/>
    </location>
</feature>
<evidence type="ECO:0000256" key="2">
    <source>
        <dbReference type="SAM" id="Phobius"/>
    </source>
</evidence>
<dbReference type="InterPro" id="IPR048110">
    <property type="entry name" value="SA1362/YqhP-like"/>
</dbReference>
<sequence>MKRNKPPVFLLMLVGLAAIGLGASLVRNPGKFFIQIVIMIVIAYVLFKVLSYFLQRRTGETSDEMKKYRKAAKQSNERFGKKQSKSMAEKFVPRQYNKQELDKQKKKRKRRRNAPHLTVIEGKKSIKDNKNDQASN</sequence>
<proteinExistence type="predicted"/>
<keyword evidence="2" id="KW-0812">Transmembrane</keyword>
<keyword evidence="2" id="KW-1133">Transmembrane helix</keyword>
<gene>
    <name evidence="3" type="ORF">H9895_08095</name>
</gene>
<name>A0A9D1PNJ7_9BACI</name>
<dbReference type="NCBIfam" id="NF041554">
    <property type="entry name" value="SA1362_fam"/>
    <property type="match status" value="1"/>
</dbReference>
<comment type="caution">
    <text evidence="3">The sequence shown here is derived from an EMBL/GenBank/DDBJ whole genome shotgun (WGS) entry which is preliminary data.</text>
</comment>
<feature type="compositionally biased region" description="Basic and acidic residues" evidence="1">
    <location>
        <begin position="87"/>
        <end position="103"/>
    </location>
</feature>
<feature type="region of interest" description="Disordered" evidence="1">
    <location>
        <begin position="59"/>
        <end position="136"/>
    </location>
</feature>